<protein>
    <submittedName>
        <fullName evidence="1">Uncharacterized protein</fullName>
    </submittedName>
</protein>
<name>A0ACD3B3E6_9AGAR</name>
<proteinExistence type="predicted"/>
<keyword evidence="2" id="KW-1185">Reference proteome</keyword>
<evidence type="ECO:0000313" key="2">
    <source>
        <dbReference type="Proteomes" id="UP000308600"/>
    </source>
</evidence>
<dbReference type="EMBL" id="ML208286">
    <property type="protein sequence ID" value="TFK72401.1"/>
    <property type="molecule type" value="Genomic_DNA"/>
</dbReference>
<organism evidence="1 2">
    <name type="scientific">Pluteus cervinus</name>
    <dbReference type="NCBI Taxonomy" id="181527"/>
    <lineage>
        <taxon>Eukaryota</taxon>
        <taxon>Fungi</taxon>
        <taxon>Dikarya</taxon>
        <taxon>Basidiomycota</taxon>
        <taxon>Agaricomycotina</taxon>
        <taxon>Agaricomycetes</taxon>
        <taxon>Agaricomycetidae</taxon>
        <taxon>Agaricales</taxon>
        <taxon>Pluteineae</taxon>
        <taxon>Pluteaceae</taxon>
        <taxon>Pluteus</taxon>
    </lineage>
</organism>
<dbReference type="Proteomes" id="UP000308600">
    <property type="component" value="Unassembled WGS sequence"/>
</dbReference>
<accession>A0ACD3B3E6</accession>
<gene>
    <name evidence="1" type="ORF">BDN72DRAFT_336355</name>
</gene>
<sequence>MNLVMPKYNSQVLKPKIVDSKKERNSSVQTTLINSSHPKHPSRIKSMLKELRPHHKADMFARQHRILCDIMDPNRKSRACRRNYLAEGRSHVDTESFAI</sequence>
<reference evidence="1 2" key="1">
    <citation type="journal article" date="2019" name="Nat. Ecol. Evol.">
        <title>Megaphylogeny resolves global patterns of mushroom evolution.</title>
        <authorList>
            <person name="Varga T."/>
            <person name="Krizsan K."/>
            <person name="Foldi C."/>
            <person name="Dima B."/>
            <person name="Sanchez-Garcia M."/>
            <person name="Sanchez-Ramirez S."/>
            <person name="Szollosi G.J."/>
            <person name="Szarkandi J.G."/>
            <person name="Papp V."/>
            <person name="Albert L."/>
            <person name="Andreopoulos W."/>
            <person name="Angelini C."/>
            <person name="Antonin V."/>
            <person name="Barry K.W."/>
            <person name="Bougher N.L."/>
            <person name="Buchanan P."/>
            <person name="Buyck B."/>
            <person name="Bense V."/>
            <person name="Catcheside P."/>
            <person name="Chovatia M."/>
            <person name="Cooper J."/>
            <person name="Damon W."/>
            <person name="Desjardin D."/>
            <person name="Finy P."/>
            <person name="Geml J."/>
            <person name="Haridas S."/>
            <person name="Hughes K."/>
            <person name="Justo A."/>
            <person name="Karasinski D."/>
            <person name="Kautmanova I."/>
            <person name="Kiss B."/>
            <person name="Kocsube S."/>
            <person name="Kotiranta H."/>
            <person name="LaButti K.M."/>
            <person name="Lechner B.E."/>
            <person name="Liimatainen K."/>
            <person name="Lipzen A."/>
            <person name="Lukacs Z."/>
            <person name="Mihaltcheva S."/>
            <person name="Morgado L.N."/>
            <person name="Niskanen T."/>
            <person name="Noordeloos M.E."/>
            <person name="Ohm R.A."/>
            <person name="Ortiz-Santana B."/>
            <person name="Ovrebo C."/>
            <person name="Racz N."/>
            <person name="Riley R."/>
            <person name="Savchenko A."/>
            <person name="Shiryaev A."/>
            <person name="Soop K."/>
            <person name="Spirin V."/>
            <person name="Szebenyi C."/>
            <person name="Tomsovsky M."/>
            <person name="Tulloss R.E."/>
            <person name="Uehling J."/>
            <person name="Grigoriev I.V."/>
            <person name="Vagvolgyi C."/>
            <person name="Papp T."/>
            <person name="Martin F.M."/>
            <person name="Miettinen O."/>
            <person name="Hibbett D.S."/>
            <person name="Nagy L.G."/>
        </authorList>
    </citation>
    <scope>NUCLEOTIDE SEQUENCE [LARGE SCALE GENOMIC DNA]</scope>
    <source>
        <strain evidence="1 2">NL-1719</strain>
    </source>
</reference>
<evidence type="ECO:0000313" key="1">
    <source>
        <dbReference type="EMBL" id="TFK72401.1"/>
    </source>
</evidence>